<accession>A0A7T8KLX1</accession>
<name>A0A7T8KLX1_CALRO</name>
<sequence length="53" mass="5726">MAPWKAVNLPNSPLNDVLCTSNSRTRSGTSDLRRPNSMGCTSAFNMAKLEGAR</sequence>
<proteinExistence type="predicted"/>
<gene>
    <name evidence="2" type="ORF">FKW44_003652</name>
</gene>
<dbReference type="Proteomes" id="UP000595437">
    <property type="component" value="Chromosome 2"/>
</dbReference>
<evidence type="ECO:0000256" key="1">
    <source>
        <dbReference type="SAM" id="MobiDB-lite"/>
    </source>
</evidence>
<feature type="region of interest" description="Disordered" evidence="1">
    <location>
        <begin position="18"/>
        <end position="40"/>
    </location>
</feature>
<protein>
    <submittedName>
        <fullName evidence="2">Uncharacterized protein</fullName>
    </submittedName>
</protein>
<dbReference type="EMBL" id="CP045891">
    <property type="protein sequence ID" value="QQP58364.1"/>
    <property type="molecule type" value="Genomic_DNA"/>
</dbReference>
<keyword evidence="3" id="KW-1185">Reference proteome</keyword>
<organism evidence="2 3">
    <name type="scientific">Caligus rogercresseyi</name>
    <name type="common">Sea louse</name>
    <dbReference type="NCBI Taxonomy" id="217165"/>
    <lineage>
        <taxon>Eukaryota</taxon>
        <taxon>Metazoa</taxon>
        <taxon>Ecdysozoa</taxon>
        <taxon>Arthropoda</taxon>
        <taxon>Crustacea</taxon>
        <taxon>Multicrustacea</taxon>
        <taxon>Hexanauplia</taxon>
        <taxon>Copepoda</taxon>
        <taxon>Siphonostomatoida</taxon>
        <taxon>Caligidae</taxon>
        <taxon>Caligus</taxon>
    </lineage>
</organism>
<dbReference type="AlphaFoldDB" id="A0A7T8KLX1"/>
<reference evidence="3" key="1">
    <citation type="submission" date="2021-01" db="EMBL/GenBank/DDBJ databases">
        <title>Caligus Genome Assembly.</title>
        <authorList>
            <person name="Gallardo-Escarate C."/>
        </authorList>
    </citation>
    <scope>NUCLEOTIDE SEQUENCE [LARGE SCALE GENOMIC DNA]</scope>
</reference>
<feature type="compositionally biased region" description="Polar residues" evidence="1">
    <location>
        <begin position="18"/>
        <end position="30"/>
    </location>
</feature>
<evidence type="ECO:0000313" key="3">
    <source>
        <dbReference type="Proteomes" id="UP000595437"/>
    </source>
</evidence>
<evidence type="ECO:0000313" key="2">
    <source>
        <dbReference type="EMBL" id="QQP58364.1"/>
    </source>
</evidence>